<dbReference type="Pfam" id="PF00011">
    <property type="entry name" value="HSP20"/>
    <property type="match status" value="1"/>
</dbReference>
<reference evidence="4" key="1">
    <citation type="submission" date="2021-10" db="EMBL/GenBank/DDBJ databases">
        <title>Anaerobic single-cell dispensing facilitates the cultivation of human gut bacteria.</title>
        <authorList>
            <person name="Afrizal A."/>
        </authorList>
    </citation>
    <scope>NUCLEOTIDE SEQUENCE</scope>
    <source>
        <strain evidence="4">CLA-AA-H204</strain>
    </source>
</reference>
<evidence type="ECO:0000313" key="5">
    <source>
        <dbReference type="Proteomes" id="UP001198893"/>
    </source>
</evidence>
<dbReference type="AlphaFoldDB" id="A0AAW4WJF7"/>
<dbReference type="Gene3D" id="2.60.40.790">
    <property type="match status" value="1"/>
</dbReference>
<feature type="domain" description="SHSP" evidence="3">
    <location>
        <begin position="29"/>
        <end position="145"/>
    </location>
</feature>
<evidence type="ECO:0000256" key="1">
    <source>
        <dbReference type="PROSITE-ProRule" id="PRU00285"/>
    </source>
</evidence>
<accession>A0AAW4WJF7</accession>
<comment type="similarity">
    <text evidence="1 2">Belongs to the small heat shock protein (HSP20) family.</text>
</comment>
<protein>
    <submittedName>
        <fullName evidence="4">Hsp20/alpha crystallin family protein</fullName>
    </submittedName>
</protein>
<dbReference type="Proteomes" id="UP001198893">
    <property type="component" value="Unassembled WGS sequence"/>
</dbReference>
<proteinExistence type="inferred from homology"/>
<sequence length="146" mass="16655">MLVPSIFSNNFVDDIFDDVFPFGAYNAPAADNRAAMNTDVKEFDDRYELEFELPGFKKEDIQAELKDGYLIVNAKHQDNKDEKGKDGKYIRKERYYGSYQRSFYVGNGVTQDDIKGGFENGILTLTVPKKEAKPAVEEKKYISIEG</sequence>
<dbReference type="PROSITE" id="PS01031">
    <property type="entry name" value="SHSP"/>
    <property type="match status" value="1"/>
</dbReference>
<dbReference type="EMBL" id="JAJEQW010000008">
    <property type="protein sequence ID" value="MCC2242265.1"/>
    <property type="molecule type" value="Genomic_DNA"/>
</dbReference>
<comment type="caution">
    <text evidence="4">The sequence shown here is derived from an EMBL/GenBank/DDBJ whole genome shotgun (WGS) entry which is preliminary data.</text>
</comment>
<evidence type="ECO:0000256" key="2">
    <source>
        <dbReference type="RuleBase" id="RU003616"/>
    </source>
</evidence>
<dbReference type="PANTHER" id="PTHR11527">
    <property type="entry name" value="HEAT-SHOCK PROTEIN 20 FAMILY MEMBER"/>
    <property type="match status" value="1"/>
</dbReference>
<organism evidence="4 5">
    <name type="scientific">Roseburia amylophila</name>
    <dbReference type="NCBI Taxonomy" id="2981794"/>
    <lineage>
        <taxon>Bacteria</taxon>
        <taxon>Bacillati</taxon>
        <taxon>Bacillota</taxon>
        <taxon>Clostridia</taxon>
        <taxon>Lachnospirales</taxon>
        <taxon>Lachnospiraceae</taxon>
        <taxon>Roseburia</taxon>
    </lineage>
</organism>
<dbReference type="CDD" id="cd06471">
    <property type="entry name" value="ACD_LpsHSP_like"/>
    <property type="match status" value="1"/>
</dbReference>
<dbReference type="InterPro" id="IPR008978">
    <property type="entry name" value="HSP20-like_chaperone"/>
</dbReference>
<dbReference type="RefSeq" id="WP_022242812.1">
    <property type="nucleotide sequence ID" value="NZ_JAJEQW010000008.1"/>
</dbReference>
<dbReference type="SUPFAM" id="SSF49764">
    <property type="entry name" value="HSP20-like chaperones"/>
    <property type="match status" value="1"/>
</dbReference>
<dbReference type="InterPro" id="IPR002068">
    <property type="entry name" value="A-crystallin/Hsp20_dom"/>
</dbReference>
<evidence type="ECO:0000259" key="3">
    <source>
        <dbReference type="PROSITE" id="PS01031"/>
    </source>
</evidence>
<gene>
    <name evidence="4" type="ORF">LKD47_08170</name>
</gene>
<evidence type="ECO:0000313" key="4">
    <source>
        <dbReference type="EMBL" id="MCC2242265.1"/>
    </source>
</evidence>
<name>A0AAW4WJF7_9FIRM</name>
<dbReference type="InterPro" id="IPR031107">
    <property type="entry name" value="Small_HSP"/>
</dbReference>